<comment type="caution">
    <text evidence="2">The sequence shown here is derived from an EMBL/GenBank/DDBJ whole genome shotgun (WGS) entry which is preliminary data.</text>
</comment>
<dbReference type="PANTHER" id="PTHR43798:SF28">
    <property type="entry name" value="AB HYDROLASE-1 DOMAIN-CONTAINING PROTEIN"/>
    <property type="match status" value="1"/>
</dbReference>
<dbReference type="AlphaFoldDB" id="A0A1F7JHM1"/>
<dbReference type="PRINTS" id="PR00111">
    <property type="entry name" value="ABHYDROLASE"/>
</dbReference>
<feature type="domain" description="AB hydrolase-1" evidence="1">
    <location>
        <begin position="25"/>
        <end position="137"/>
    </location>
</feature>
<dbReference type="PANTHER" id="PTHR43798">
    <property type="entry name" value="MONOACYLGLYCEROL LIPASE"/>
    <property type="match status" value="1"/>
</dbReference>
<dbReference type="GO" id="GO:0016020">
    <property type="term" value="C:membrane"/>
    <property type="evidence" value="ECO:0007669"/>
    <property type="project" value="TreeGrafter"/>
</dbReference>
<evidence type="ECO:0000313" key="2">
    <source>
        <dbReference type="EMBL" id="OGK55123.1"/>
    </source>
</evidence>
<reference evidence="2 3" key="1">
    <citation type="journal article" date="2016" name="Nat. Commun.">
        <title>Thousands of microbial genomes shed light on interconnected biogeochemical processes in an aquifer system.</title>
        <authorList>
            <person name="Anantharaman K."/>
            <person name="Brown C.T."/>
            <person name="Hug L.A."/>
            <person name="Sharon I."/>
            <person name="Castelle C.J."/>
            <person name="Probst A.J."/>
            <person name="Thomas B.C."/>
            <person name="Singh A."/>
            <person name="Wilkins M.J."/>
            <person name="Karaoz U."/>
            <person name="Brodie E.L."/>
            <person name="Williams K.H."/>
            <person name="Hubbard S.S."/>
            <person name="Banfield J.F."/>
        </authorList>
    </citation>
    <scope>NUCLEOTIDE SEQUENCE [LARGE SCALE GENOMIC DNA]</scope>
</reference>
<dbReference type="InterPro" id="IPR050266">
    <property type="entry name" value="AB_hydrolase_sf"/>
</dbReference>
<dbReference type="SUPFAM" id="SSF53474">
    <property type="entry name" value="alpha/beta-Hydrolases"/>
    <property type="match status" value="1"/>
</dbReference>
<evidence type="ECO:0000259" key="1">
    <source>
        <dbReference type="Pfam" id="PF00561"/>
    </source>
</evidence>
<dbReference type="EMBL" id="MGAV01000011">
    <property type="protein sequence ID" value="OGK55123.1"/>
    <property type="molecule type" value="Genomic_DNA"/>
</dbReference>
<name>A0A1F7JHM1_9BACT</name>
<organism evidence="2 3">
    <name type="scientific">Candidatus Roizmanbacteria bacterium RIFCSPLOWO2_02_FULL_36_11</name>
    <dbReference type="NCBI Taxonomy" id="1802071"/>
    <lineage>
        <taxon>Bacteria</taxon>
        <taxon>Candidatus Roizmaniibacteriota</taxon>
    </lineage>
</organism>
<gene>
    <name evidence="2" type="ORF">A3H78_04025</name>
</gene>
<dbReference type="Proteomes" id="UP000177418">
    <property type="component" value="Unassembled WGS sequence"/>
</dbReference>
<proteinExistence type="predicted"/>
<dbReference type="InterPro" id="IPR029058">
    <property type="entry name" value="AB_hydrolase_fold"/>
</dbReference>
<evidence type="ECO:0000313" key="3">
    <source>
        <dbReference type="Proteomes" id="UP000177418"/>
    </source>
</evidence>
<dbReference type="InterPro" id="IPR000073">
    <property type="entry name" value="AB_hydrolase_1"/>
</dbReference>
<dbReference type="Pfam" id="PF00561">
    <property type="entry name" value="Abhydrolase_1"/>
    <property type="match status" value="1"/>
</dbReference>
<accession>A0A1F7JHM1</accession>
<dbReference type="Gene3D" id="3.40.50.1820">
    <property type="entry name" value="alpha/beta hydrolase"/>
    <property type="match status" value="1"/>
</dbReference>
<sequence>MDQIIYLGDKKYRLSTKYRHTSMDLIFLIHGLGCIKESFDDIWNYDYFSKYSILVPDLMGFGSSSKPLDFSYTLINQANVLKKLLDKYEIEQIHIVAHSMGGAIGIMLTDFIINKLRTFINVEGNLIMEDCGLISKKTTSVSFEIFESKTFQELRDTFIRSPNVGSRLWATWSQKASPIAFYKSAQSLVNGRESGTLLKKFLAMKTNKYYFYGSENKKMAILDKIPKVSTVEIRNSGHFVMNDNPEEFYRKLSEVIE</sequence>
<protein>
    <recommendedName>
        <fullName evidence="1">AB hydrolase-1 domain-containing protein</fullName>
    </recommendedName>
</protein>